<evidence type="ECO:0000313" key="4">
    <source>
        <dbReference type="Proteomes" id="UP000077202"/>
    </source>
</evidence>
<feature type="transmembrane region" description="Helical" evidence="2">
    <location>
        <begin position="37"/>
        <end position="58"/>
    </location>
</feature>
<accession>A0A176VUZ1</accession>
<dbReference type="Proteomes" id="UP000077202">
    <property type="component" value="Unassembled WGS sequence"/>
</dbReference>
<protein>
    <submittedName>
        <fullName evidence="3">Uncharacterized protein</fullName>
    </submittedName>
</protein>
<keyword evidence="2" id="KW-1133">Transmembrane helix</keyword>
<dbReference type="EMBL" id="LVLJ01002517">
    <property type="protein sequence ID" value="OAE24620.1"/>
    <property type="molecule type" value="Genomic_DNA"/>
</dbReference>
<keyword evidence="4" id="KW-1185">Reference proteome</keyword>
<sequence length="135" mass="15341">MAITYNLGTQNRCNMRKRDTPKLGNIPCFPTLRALPAYLIGFLPSFGLYIGSTLRALIMDTTITSSFREGHEEAQGRRVRVASNWRARRECAVHVMGMLYNPKNTFKQPDDKVKNLGRAPVQPQPCTKEARLRTM</sequence>
<evidence type="ECO:0000256" key="1">
    <source>
        <dbReference type="SAM" id="MobiDB-lite"/>
    </source>
</evidence>
<reference evidence="3" key="1">
    <citation type="submission" date="2016-03" db="EMBL/GenBank/DDBJ databases">
        <title>Mechanisms controlling the formation of the plant cell surface in tip-growing cells are functionally conserved among land plants.</title>
        <authorList>
            <person name="Honkanen S."/>
            <person name="Jones V.A."/>
            <person name="Morieri G."/>
            <person name="Champion C."/>
            <person name="Hetherington A.J."/>
            <person name="Kelly S."/>
            <person name="Saint-Marcoux D."/>
            <person name="Proust H."/>
            <person name="Prescott H."/>
            <person name="Dolan L."/>
        </authorList>
    </citation>
    <scope>NUCLEOTIDE SEQUENCE [LARGE SCALE GENOMIC DNA]</scope>
    <source>
        <tissue evidence="3">Whole gametophyte</tissue>
    </source>
</reference>
<evidence type="ECO:0000256" key="2">
    <source>
        <dbReference type="SAM" id="Phobius"/>
    </source>
</evidence>
<proteinExistence type="predicted"/>
<feature type="region of interest" description="Disordered" evidence="1">
    <location>
        <begin position="116"/>
        <end position="135"/>
    </location>
</feature>
<evidence type="ECO:0000313" key="3">
    <source>
        <dbReference type="EMBL" id="OAE24620.1"/>
    </source>
</evidence>
<gene>
    <name evidence="3" type="ORF">AXG93_4080s1000</name>
</gene>
<keyword evidence="2" id="KW-0812">Transmembrane</keyword>
<comment type="caution">
    <text evidence="3">The sequence shown here is derived from an EMBL/GenBank/DDBJ whole genome shotgun (WGS) entry which is preliminary data.</text>
</comment>
<keyword evidence="2" id="KW-0472">Membrane</keyword>
<name>A0A176VUZ1_MARPO</name>
<organism evidence="3 4">
    <name type="scientific">Marchantia polymorpha subsp. ruderalis</name>
    <dbReference type="NCBI Taxonomy" id="1480154"/>
    <lineage>
        <taxon>Eukaryota</taxon>
        <taxon>Viridiplantae</taxon>
        <taxon>Streptophyta</taxon>
        <taxon>Embryophyta</taxon>
        <taxon>Marchantiophyta</taxon>
        <taxon>Marchantiopsida</taxon>
        <taxon>Marchantiidae</taxon>
        <taxon>Marchantiales</taxon>
        <taxon>Marchantiaceae</taxon>
        <taxon>Marchantia</taxon>
    </lineage>
</organism>
<dbReference type="AlphaFoldDB" id="A0A176VUZ1"/>